<sequence length="81" mass="8871">MWFLWVFAGGGVQQLRKSRCTPARVATKALRAGCLQGLAAIKKTAPLAPITSFLGAWAFLYIGHQIQRGNTPRTLYGEPLQ</sequence>
<protein>
    <submittedName>
        <fullName evidence="1">Uncharacterized protein</fullName>
    </submittedName>
</protein>
<name>A0A2T6GH65_9PSED</name>
<dbReference type="AlphaFoldDB" id="A0A2T6GH65"/>
<evidence type="ECO:0000313" key="2">
    <source>
        <dbReference type="Proteomes" id="UP000244178"/>
    </source>
</evidence>
<gene>
    <name evidence="1" type="ORF">C5U62_23085</name>
</gene>
<reference evidence="1 2" key="1">
    <citation type="submission" date="2018-03" db="EMBL/GenBank/DDBJ databases">
        <title>Draft genome sequence of the plant growth promoting rhizobacterium Pseudomonas protegens strain BNJ-SS-45 isolated from wheat (Triticum aestivum) rhizosphere.</title>
        <authorList>
            <person name="Bajpai A."/>
            <person name="Shende K."/>
            <person name="Meena N."/>
            <person name="Upadhyayula S.R."/>
            <person name="Suravajhala P."/>
            <person name="Medicherla K.M."/>
            <person name="Johri B.N."/>
        </authorList>
    </citation>
    <scope>NUCLEOTIDE SEQUENCE [LARGE SCALE GENOMIC DNA]</scope>
    <source>
        <strain evidence="1 2">BNJ-SS-45</strain>
    </source>
</reference>
<proteinExistence type="predicted"/>
<comment type="caution">
    <text evidence="1">The sequence shown here is derived from an EMBL/GenBank/DDBJ whole genome shotgun (WGS) entry which is preliminary data.</text>
</comment>
<evidence type="ECO:0000313" key="1">
    <source>
        <dbReference type="EMBL" id="PUA43511.1"/>
    </source>
</evidence>
<dbReference type="EMBL" id="PYJM01000005">
    <property type="protein sequence ID" value="PUA43511.1"/>
    <property type="molecule type" value="Genomic_DNA"/>
</dbReference>
<dbReference type="Proteomes" id="UP000244178">
    <property type="component" value="Unassembled WGS sequence"/>
</dbReference>
<accession>A0A2T6GH65</accession>
<organism evidence="1 2">
    <name type="scientific">Pseudomonas protegens</name>
    <dbReference type="NCBI Taxonomy" id="380021"/>
    <lineage>
        <taxon>Bacteria</taxon>
        <taxon>Pseudomonadati</taxon>
        <taxon>Pseudomonadota</taxon>
        <taxon>Gammaproteobacteria</taxon>
        <taxon>Pseudomonadales</taxon>
        <taxon>Pseudomonadaceae</taxon>
        <taxon>Pseudomonas</taxon>
    </lineage>
</organism>